<gene>
    <name evidence="1" type="ORF">BEP19_08015</name>
</gene>
<dbReference type="InterPro" id="IPR023214">
    <property type="entry name" value="HAD_sf"/>
</dbReference>
<dbReference type="Gene3D" id="3.40.50.1000">
    <property type="entry name" value="HAD superfamily/HAD-like"/>
    <property type="match status" value="2"/>
</dbReference>
<evidence type="ECO:0000313" key="2">
    <source>
        <dbReference type="Proteomes" id="UP000284219"/>
    </source>
</evidence>
<dbReference type="NCBIfam" id="TIGR01484">
    <property type="entry name" value="HAD-SF-IIB"/>
    <property type="match status" value="1"/>
</dbReference>
<dbReference type="SFLD" id="SFLDG01140">
    <property type="entry name" value="C2.B:_Phosphomannomutase_and_P"/>
    <property type="match status" value="1"/>
</dbReference>
<dbReference type="GO" id="GO:0005829">
    <property type="term" value="C:cytosol"/>
    <property type="evidence" value="ECO:0007669"/>
    <property type="project" value="TreeGrafter"/>
</dbReference>
<evidence type="ECO:0008006" key="3">
    <source>
        <dbReference type="Google" id="ProtNLM"/>
    </source>
</evidence>
<dbReference type="Pfam" id="PF08282">
    <property type="entry name" value="Hydrolase_3"/>
    <property type="match status" value="2"/>
</dbReference>
<dbReference type="OrthoDB" id="9781413at2"/>
<dbReference type="PANTHER" id="PTHR10000">
    <property type="entry name" value="PHOSPHOSERINE PHOSPHATASE"/>
    <property type="match status" value="1"/>
</dbReference>
<comment type="caution">
    <text evidence="1">The sequence shown here is derived from an EMBL/GenBank/DDBJ whole genome shotgun (WGS) entry which is preliminary data.</text>
</comment>
<dbReference type="Gene3D" id="3.30.1240.10">
    <property type="match status" value="2"/>
</dbReference>
<protein>
    <recommendedName>
        <fullName evidence="3">Phosphoglycolate phosphatase</fullName>
    </recommendedName>
</protein>
<dbReference type="GO" id="GO:0016791">
    <property type="term" value="F:phosphatase activity"/>
    <property type="evidence" value="ECO:0007669"/>
    <property type="project" value="TreeGrafter"/>
</dbReference>
<dbReference type="InterPro" id="IPR036412">
    <property type="entry name" value="HAD-like_sf"/>
</dbReference>
<dbReference type="EMBL" id="MCHY01000008">
    <property type="protein sequence ID" value="RKD24333.1"/>
    <property type="molecule type" value="Genomic_DNA"/>
</dbReference>
<organism evidence="1 2">
    <name type="scientific">Ammoniphilus oxalaticus</name>
    <dbReference type="NCBI Taxonomy" id="66863"/>
    <lineage>
        <taxon>Bacteria</taxon>
        <taxon>Bacillati</taxon>
        <taxon>Bacillota</taxon>
        <taxon>Bacilli</taxon>
        <taxon>Bacillales</taxon>
        <taxon>Paenibacillaceae</taxon>
        <taxon>Aneurinibacillus group</taxon>
        <taxon>Ammoniphilus</taxon>
    </lineage>
</organism>
<dbReference type="Proteomes" id="UP000284219">
    <property type="component" value="Unassembled WGS sequence"/>
</dbReference>
<dbReference type="GO" id="GO:0000287">
    <property type="term" value="F:magnesium ion binding"/>
    <property type="evidence" value="ECO:0007669"/>
    <property type="project" value="TreeGrafter"/>
</dbReference>
<reference evidence="1 2" key="1">
    <citation type="submission" date="2016-08" db="EMBL/GenBank/DDBJ databases">
        <title>Novel Firmicute Genomes.</title>
        <authorList>
            <person name="Poppleton D.I."/>
            <person name="Gribaldo S."/>
        </authorList>
    </citation>
    <scope>NUCLEOTIDE SEQUENCE [LARGE SCALE GENOMIC DNA]</scope>
    <source>
        <strain evidence="1 2">RAOx-1</strain>
    </source>
</reference>
<dbReference type="AlphaFoldDB" id="A0A419SJZ1"/>
<dbReference type="SUPFAM" id="SSF56784">
    <property type="entry name" value="HAD-like"/>
    <property type="match status" value="1"/>
</dbReference>
<evidence type="ECO:0000313" key="1">
    <source>
        <dbReference type="EMBL" id="RKD24333.1"/>
    </source>
</evidence>
<dbReference type="CDD" id="cd07516">
    <property type="entry name" value="HAD_Pase"/>
    <property type="match status" value="1"/>
</dbReference>
<dbReference type="SFLD" id="SFLDS00003">
    <property type="entry name" value="Haloacid_Dehalogenase"/>
    <property type="match status" value="1"/>
</dbReference>
<dbReference type="InterPro" id="IPR006379">
    <property type="entry name" value="HAD-SF_hydro_IIB"/>
</dbReference>
<accession>A0A419SJZ1</accession>
<name>A0A419SJZ1_9BACL</name>
<dbReference type="PANTHER" id="PTHR10000:SF55">
    <property type="entry name" value="5-AMINO-6-(5-PHOSPHO-D-RIBITYLAMINO)URACIL PHOSPHATASE YCSE"/>
    <property type="match status" value="1"/>
</dbReference>
<sequence>MSQWQLVALDLDGTLLDPAGTISSENRKWIKIAQQSGLEVTIATGRPLRMMKSFLDLLEIRAPYVVANGSEVWAPPNQLLERHLFETKDIEYLLQLAKEYGTHFWSSVVDHVFETGQFPDDAGRYQWLKFGYQSSDQKIMKEIWDRLHARGNLEVSSSDPTNIEVNPYGVTKATGLQTVCDQLGIQAERVVTIGDGLNDISMMRWSGMAIAMENARHQVKAVADRQTVHHAKDGVAAALRALLRD</sequence>
<proteinExistence type="predicted"/>
<dbReference type="RefSeq" id="WP_120189627.1">
    <property type="nucleotide sequence ID" value="NZ_MCHY01000008.1"/>
</dbReference>
<keyword evidence="2" id="KW-1185">Reference proteome</keyword>